<gene>
    <name evidence="7" type="primary">ruvX</name>
    <name evidence="7" type="ORF">J8J04_01045</name>
</gene>
<dbReference type="PANTHER" id="PTHR33317:SF4">
    <property type="entry name" value="POLYNUCLEOTIDYL TRANSFERASE, RIBONUCLEASE H-LIKE SUPERFAMILY PROTEIN"/>
    <property type="match status" value="1"/>
</dbReference>
<dbReference type="Pfam" id="PF03652">
    <property type="entry name" value="RuvX"/>
    <property type="match status" value="1"/>
</dbReference>
<feature type="domain" description="YqgF/RNase H-like" evidence="6">
    <location>
        <begin position="15"/>
        <end position="117"/>
    </location>
</feature>
<dbReference type="InterPro" id="IPR012337">
    <property type="entry name" value="RNaseH-like_sf"/>
</dbReference>
<evidence type="ECO:0000256" key="5">
    <source>
        <dbReference type="HAMAP-Rule" id="MF_00651"/>
    </source>
</evidence>
<dbReference type="InterPro" id="IPR005227">
    <property type="entry name" value="YqgF"/>
</dbReference>
<comment type="subcellular location">
    <subcellularLocation>
        <location evidence="5">Cytoplasm</location>
    </subcellularLocation>
</comment>
<dbReference type="SMART" id="SM00732">
    <property type="entry name" value="YqgFc"/>
    <property type="match status" value="1"/>
</dbReference>
<organism evidence="7 8">
    <name type="scientific">'Fragaria x ananassa' phyllody phytoplasma</name>
    <dbReference type="NCBI Taxonomy" id="2358428"/>
    <lineage>
        <taxon>Bacteria</taxon>
        <taxon>Bacillati</taxon>
        <taxon>Mycoplasmatota</taxon>
        <taxon>Mollicutes</taxon>
        <taxon>Acholeplasmatales</taxon>
        <taxon>Acholeplasmataceae</taxon>
        <taxon>Candidatus Phytoplasma</taxon>
        <taxon>16SrXIII (Mexican periwinkle virescence group)</taxon>
    </lineage>
</organism>
<dbReference type="InterPro" id="IPR006641">
    <property type="entry name" value="YqgF/RNaseH-like_dom"/>
</dbReference>
<dbReference type="GO" id="GO:0016787">
    <property type="term" value="F:hydrolase activity"/>
    <property type="evidence" value="ECO:0007669"/>
    <property type="project" value="UniProtKB-KW"/>
</dbReference>
<keyword evidence="3 5" id="KW-0540">Nuclease</keyword>
<keyword evidence="8" id="KW-1185">Reference proteome</keyword>
<dbReference type="PANTHER" id="PTHR33317">
    <property type="entry name" value="POLYNUCLEOTIDYL TRANSFERASE, RIBONUCLEASE H-LIKE SUPERFAMILY PROTEIN"/>
    <property type="match status" value="1"/>
</dbReference>
<proteinExistence type="inferred from homology"/>
<evidence type="ECO:0000259" key="6">
    <source>
        <dbReference type="SMART" id="SM00732"/>
    </source>
</evidence>
<dbReference type="Gene3D" id="3.30.420.140">
    <property type="entry name" value="YqgF/RNase H-like domain"/>
    <property type="match status" value="1"/>
</dbReference>
<comment type="function">
    <text evidence="5">Could be a nuclease involved in processing of the 5'-end of pre-16S rRNA.</text>
</comment>
<comment type="caution">
    <text evidence="7">The sequence shown here is derived from an EMBL/GenBank/DDBJ whole genome shotgun (WGS) entry which is preliminary data.</text>
</comment>
<dbReference type="Proteomes" id="UP000811481">
    <property type="component" value="Unassembled WGS sequence"/>
</dbReference>
<evidence type="ECO:0000256" key="1">
    <source>
        <dbReference type="ARBA" id="ARBA00022490"/>
    </source>
</evidence>
<dbReference type="RefSeq" id="WP_212331061.1">
    <property type="nucleotide sequence ID" value="NZ_JAGVRH010000002.1"/>
</dbReference>
<protein>
    <recommendedName>
        <fullName evidence="5">Putative pre-16S rRNA nuclease</fullName>
        <ecNumber evidence="5">3.1.-.-</ecNumber>
    </recommendedName>
</protein>
<dbReference type="EMBL" id="JAGVRH010000002">
    <property type="protein sequence ID" value="MBS2126287.1"/>
    <property type="molecule type" value="Genomic_DNA"/>
</dbReference>
<dbReference type="InterPro" id="IPR037027">
    <property type="entry name" value="YqgF/RNaseH-like_dom_sf"/>
</dbReference>
<name>A0ABS5K312_9MOLU</name>
<dbReference type="NCBIfam" id="TIGR00250">
    <property type="entry name" value="RNAse_H_YqgF"/>
    <property type="match status" value="1"/>
</dbReference>
<keyword evidence="1 5" id="KW-0963">Cytoplasm</keyword>
<dbReference type="EC" id="3.1.-.-" evidence="5"/>
<evidence type="ECO:0000313" key="7">
    <source>
        <dbReference type="EMBL" id="MBS2126287.1"/>
    </source>
</evidence>
<dbReference type="SUPFAM" id="SSF53098">
    <property type="entry name" value="Ribonuclease H-like"/>
    <property type="match status" value="1"/>
</dbReference>
<dbReference type="CDD" id="cd16964">
    <property type="entry name" value="YqgF"/>
    <property type="match status" value="1"/>
</dbReference>
<evidence type="ECO:0000256" key="3">
    <source>
        <dbReference type="ARBA" id="ARBA00022722"/>
    </source>
</evidence>
<dbReference type="HAMAP" id="MF_00651">
    <property type="entry name" value="Nuclease_YqgF"/>
    <property type="match status" value="1"/>
</dbReference>
<comment type="similarity">
    <text evidence="5">Belongs to the YqgF HJR family.</text>
</comment>
<keyword evidence="2 5" id="KW-0690">Ribosome biogenesis</keyword>
<keyword evidence="4 5" id="KW-0378">Hydrolase</keyword>
<accession>A0ABS5K312</accession>
<evidence type="ECO:0000256" key="4">
    <source>
        <dbReference type="ARBA" id="ARBA00022801"/>
    </source>
</evidence>
<evidence type="ECO:0000256" key="2">
    <source>
        <dbReference type="ARBA" id="ARBA00022517"/>
    </source>
</evidence>
<sequence length="153" mass="17691">MTYKELFVILNINKISYLGLDLGEKTLGIALSQTGVIAQNFTTLLFPTYQYQQLILPLQKIITEYQVKIIVLGYPKHMNNDIGIKAKLSITFKKILEKTFRDVEVVLWDERLSTLQALSILRQNNKKKTKIKQLKDGVAATIILQNYLDYQKR</sequence>
<reference evidence="7" key="1">
    <citation type="submission" date="2021-04" db="EMBL/GenBank/DDBJ databases">
        <title>Draft genome sequence of StrPh-CL8, a phytoplasma strain causing strawberry phyllody in Chile.</title>
        <authorList>
            <person name="Cui W."/>
            <person name="Zamorano A."/>
            <person name="Fiore N."/>
        </authorList>
    </citation>
    <scope>NUCLEOTIDE SEQUENCE [LARGE SCALE GENOMIC DNA]</scope>
    <source>
        <strain evidence="7">StrPh-Cl</strain>
    </source>
</reference>
<evidence type="ECO:0000313" key="8">
    <source>
        <dbReference type="Proteomes" id="UP000811481"/>
    </source>
</evidence>